<dbReference type="Proteomes" id="UP001595891">
    <property type="component" value="Unassembled WGS sequence"/>
</dbReference>
<evidence type="ECO:0000313" key="2">
    <source>
        <dbReference type="EMBL" id="MFC4591387.1"/>
    </source>
</evidence>
<keyword evidence="1" id="KW-0812">Transmembrane</keyword>
<keyword evidence="3" id="KW-1185">Reference proteome</keyword>
<feature type="transmembrane region" description="Helical" evidence="1">
    <location>
        <begin position="185"/>
        <end position="207"/>
    </location>
</feature>
<proteinExistence type="predicted"/>
<reference evidence="3" key="1">
    <citation type="journal article" date="2019" name="Int. J. Syst. Evol. Microbiol.">
        <title>The Global Catalogue of Microorganisms (GCM) 10K type strain sequencing project: providing services to taxonomists for standard genome sequencing and annotation.</title>
        <authorList>
            <consortium name="The Broad Institute Genomics Platform"/>
            <consortium name="The Broad Institute Genome Sequencing Center for Infectious Disease"/>
            <person name="Wu L."/>
            <person name="Ma J."/>
        </authorList>
    </citation>
    <scope>NUCLEOTIDE SEQUENCE [LARGE SCALE GENOMIC DNA]</scope>
    <source>
        <strain evidence="3">CCUG 49560</strain>
    </source>
</reference>
<evidence type="ECO:0008006" key="4">
    <source>
        <dbReference type="Google" id="ProtNLM"/>
    </source>
</evidence>
<gene>
    <name evidence="2" type="ORF">ACFO8L_35205</name>
</gene>
<dbReference type="EMBL" id="JBHSFN010000032">
    <property type="protein sequence ID" value="MFC4591387.1"/>
    <property type="molecule type" value="Genomic_DNA"/>
</dbReference>
<evidence type="ECO:0000256" key="1">
    <source>
        <dbReference type="SAM" id="Phobius"/>
    </source>
</evidence>
<organism evidence="2 3">
    <name type="scientific">Sphaerisporangium corydalis</name>
    <dbReference type="NCBI Taxonomy" id="1441875"/>
    <lineage>
        <taxon>Bacteria</taxon>
        <taxon>Bacillati</taxon>
        <taxon>Actinomycetota</taxon>
        <taxon>Actinomycetes</taxon>
        <taxon>Streptosporangiales</taxon>
        <taxon>Streptosporangiaceae</taxon>
        <taxon>Sphaerisporangium</taxon>
    </lineage>
</organism>
<sequence length="337" mass="36484">MRNWTRWAGYAAAVWSLAYGALGLYWALGGGGFPFGRADPNWEPGLSVLGEIRPQTAAPVIAVLGLVGAVAGVAMARGAGSGRVRPILLGWAWISAAALAIVIPDSRVLMLVAYAPLLLVWVFTGVPGGQSLAEIVPWSRINLFVLVIGGLLWALTALAYRRRTLTGPARPGWAAPEAARRWGRWAVYVAAAIPAFYDVSRIAWAAGVPLGVTREFWQWLDESGLKWGGLFLSAMGVGGAVLTLGLVQRWGEVYPRWIWFKAGRRVPPMLAVIPASIVSVIVLSAGLMYWRMRFVHGFGPANMWATWAPSLLWPVWGLALAAATLAYHVRRTAPERP</sequence>
<feature type="transmembrane region" description="Helical" evidence="1">
    <location>
        <begin position="56"/>
        <end position="76"/>
    </location>
</feature>
<keyword evidence="1" id="KW-1133">Transmembrane helix</keyword>
<feature type="transmembrane region" description="Helical" evidence="1">
    <location>
        <begin position="310"/>
        <end position="329"/>
    </location>
</feature>
<feature type="transmembrane region" description="Helical" evidence="1">
    <location>
        <begin position="227"/>
        <end position="247"/>
    </location>
</feature>
<keyword evidence="1" id="KW-0472">Membrane</keyword>
<protein>
    <recommendedName>
        <fullName evidence="4">NYN domain-containing protein</fullName>
    </recommendedName>
</protein>
<accession>A0ABV9EPI6</accession>
<feature type="transmembrane region" description="Helical" evidence="1">
    <location>
        <begin position="7"/>
        <end position="28"/>
    </location>
</feature>
<dbReference type="RefSeq" id="WP_262844824.1">
    <property type="nucleotide sequence ID" value="NZ_JANZYP010000033.1"/>
</dbReference>
<feature type="transmembrane region" description="Helical" evidence="1">
    <location>
        <begin position="141"/>
        <end position="160"/>
    </location>
</feature>
<evidence type="ECO:0000313" key="3">
    <source>
        <dbReference type="Proteomes" id="UP001595891"/>
    </source>
</evidence>
<feature type="transmembrane region" description="Helical" evidence="1">
    <location>
        <begin position="268"/>
        <end position="290"/>
    </location>
</feature>
<feature type="transmembrane region" description="Helical" evidence="1">
    <location>
        <begin position="88"/>
        <end position="121"/>
    </location>
</feature>
<comment type="caution">
    <text evidence="2">The sequence shown here is derived from an EMBL/GenBank/DDBJ whole genome shotgun (WGS) entry which is preliminary data.</text>
</comment>
<name>A0ABV9EPI6_9ACTN</name>